<protein>
    <submittedName>
        <fullName evidence="2">Uncharacterized protein MANES_01G237500</fullName>
    </submittedName>
</protein>
<reference evidence="2" key="1">
    <citation type="submission" date="2018-02" db="EMBL/GenBank/DDBJ databases">
        <title>Rhizophora mucronata_Transcriptome.</title>
        <authorList>
            <person name="Meera S.P."/>
            <person name="Sreeshan A."/>
            <person name="Augustine A."/>
        </authorList>
    </citation>
    <scope>NUCLEOTIDE SEQUENCE</scope>
    <source>
        <tissue evidence="2">Leaf</tissue>
    </source>
</reference>
<organism evidence="2">
    <name type="scientific">Rhizophora mucronata</name>
    <name type="common">Asiatic mangrove</name>
    <dbReference type="NCBI Taxonomy" id="61149"/>
    <lineage>
        <taxon>Eukaryota</taxon>
        <taxon>Viridiplantae</taxon>
        <taxon>Streptophyta</taxon>
        <taxon>Embryophyta</taxon>
        <taxon>Tracheophyta</taxon>
        <taxon>Spermatophyta</taxon>
        <taxon>Magnoliopsida</taxon>
        <taxon>eudicotyledons</taxon>
        <taxon>Gunneridae</taxon>
        <taxon>Pentapetalae</taxon>
        <taxon>rosids</taxon>
        <taxon>fabids</taxon>
        <taxon>Malpighiales</taxon>
        <taxon>Rhizophoraceae</taxon>
        <taxon>Rhizophora</taxon>
    </lineage>
</organism>
<keyword evidence="1" id="KW-0812">Transmembrane</keyword>
<evidence type="ECO:0000256" key="1">
    <source>
        <dbReference type="SAM" id="Phobius"/>
    </source>
</evidence>
<dbReference type="EMBL" id="GGEC01035467">
    <property type="protein sequence ID" value="MBX15951.1"/>
    <property type="molecule type" value="Transcribed_RNA"/>
</dbReference>
<dbReference type="AlphaFoldDB" id="A0A2P2LDA1"/>
<evidence type="ECO:0000313" key="2">
    <source>
        <dbReference type="EMBL" id="MBX15951.1"/>
    </source>
</evidence>
<sequence>MVRVPAVPFGHAEQAYRIVWEIEVRGLEFTLSLPTLLVLLLLCFQFVLLKFAACGFL</sequence>
<accession>A0A2P2LDA1</accession>
<name>A0A2P2LDA1_RHIMU</name>
<feature type="transmembrane region" description="Helical" evidence="1">
    <location>
        <begin position="36"/>
        <end position="56"/>
    </location>
</feature>
<proteinExistence type="predicted"/>
<keyword evidence="1" id="KW-0472">Membrane</keyword>
<keyword evidence="1" id="KW-1133">Transmembrane helix</keyword>